<dbReference type="Proteomes" id="UP000031364">
    <property type="component" value="Unassembled WGS sequence"/>
</dbReference>
<evidence type="ECO:0000313" key="2">
    <source>
        <dbReference type="EMBL" id="KIA66376.1"/>
    </source>
</evidence>
<feature type="compositionally biased region" description="Basic residues" evidence="1">
    <location>
        <begin position="59"/>
        <end position="68"/>
    </location>
</feature>
<dbReference type="EMBL" id="JNFP01000002">
    <property type="protein sequence ID" value="KIA66376.1"/>
    <property type="molecule type" value="Genomic_DNA"/>
</dbReference>
<protein>
    <submittedName>
        <fullName evidence="2">Uncharacterized protein</fullName>
    </submittedName>
</protein>
<organism evidence="2 3">
    <name type="scientific">Nocardia vulneris</name>
    <dbReference type="NCBI Taxonomy" id="1141657"/>
    <lineage>
        <taxon>Bacteria</taxon>
        <taxon>Bacillati</taxon>
        <taxon>Actinomycetota</taxon>
        <taxon>Actinomycetes</taxon>
        <taxon>Mycobacteriales</taxon>
        <taxon>Nocardiaceae</taxon>
        <taxon>Nocardia</taxon>
    </lineage>
</organism>
<keyword evidence="3" id="KW-1185">Reference proteome</keyword>
<comment type="caution">
    <text evidence="2">The sequence shown here is derived from an EMBL/GenBank/DDBJ whole genome shotgun (WGS) entry which is preliminary data.</text>
</comment>
<name>A0ABR4ZM52_9NOCA</name>
<gene>
    <name evidence="2" type="ORF">FG87_01980</name>
</gene>
<accession>A0ABR4ZM52</accession>
<proteinExistence type="predicted"/>
<evidence type="ECO:0000256" key="1">
    <source>
        <dbReference type="SAM" id="MobiDB-lite"/>
    </source>
</evidence>
<feature type="region of interest" description="Disordered" evidence="1">
    <location>
        <begin position="16"/>
        <end position="68"/>
    </location>
</feature>
<feature type="compositionally biased region" description="Basic and acidic residues" evidence="1">
    <location>
        <begin position="26"/>
        <end position="53"/>
    </location>
</feature>
<sequence>MREAPKMVSVTVRCDKVKNDTPGNGHSEEKIEGTGRAKNRKDAEKLAEKDVDNKMPQGYHKRHCRAIN</sequence>
<evidence type="ECO:0000313" key="3">
    <source>
        <dbReference type="Proteomes" id="UP000031364"/>
    </source>
</evidence>
<reference evidence="2 3" key="1">
    <citation type="journal article" date="2014" name="Int. J. Syst. Evol. Microbiol.">
        <title>Nocardia vulneris sp. nov., isolated from wounds of human patients in North America.</title>
        <authorList>
            <person name="Lasker B.A."/>
            <person name="Bell M."/>
            <person name="Klenk H.P."/>
            <person name="Sproer C."/>
            <person name="Schumann C."/>
            <person name="Schumann P."/>
            <person name="Brown J.M."/>
        </authorList>
    </citation>
    <scope>NUCLEOTIDE SEQUENCE [LARGE SCALE GENOMIC DNA]</scope>
    <source>
        <strain evidence="2 3">W9851</strain>
    </source>
</reference>